<evidence type="ECO:0000259" key="5">
    <source>
        <dbReference type="Pfam" id="PF16561"/>
    </source>
</evidence>
<feature type="domain" description="AMP-activated protein kinase glycogen-binding" evidence="5">
    <location>
        <begin position="80"/>
        <end position="158"/>
    </location>
</feature>
<evidence type="ECO:0000313" key="7">
    <source>
        <dbReference type="Proteomes" id="UP001177023"/>
    </source>
</evidence>
<dbReference type="InterPro" id="IPR013783">
    <property type="entry name" value="Ig-like_fold"/>
</dbReference>
<name>A0AA36DGE0_9BILA</name>
<dbReference type="GO" id="GO:0005634">
    <property type="term" value="C:nucleus"/>
    <property type="evidence" value="ECO:0007669"/>
    <property type="project" value="TreeGrafter"/>
</dbReference>
<dbReference type="AlphaFoldDB" id="A0AA36DGE0"/>
<dbReference type="Gene3D" id="2.60.40.10">
    <property type="entry name" value="Immunoglobulins"/>
    <property type="match status" value="1"/>
</dbReference>
<dbReference type="GO" id="GO:0019901">
    <property type="term" value="F:protein kinase binding"/>
    <property type="evidence" value="ECO:0007669"/>
    <property type="project" value="TreeGrafter"/>
</dbReference>
<reference evidence="6" key="1">
    <citation type="submission" date="2023-06" db="EMBL/GenBank/DDBJ databases">
        <authorList>
            <person name="Delattre M."/>
        </authorList>
    </citation>
    <scope>NUCLEOTIDE SEQUENCE</scope>
    <source>
        <strain evidence="6">AF72</strain>
    </source>
</reference>
<sequence>MPGHLFDLFIHLLGALVIGVFFLALINQIQKMLHLVYSGMLVTLRSRQDEKSFTVPRKSDGLLPCIDHDCPTMRVVFRYFDQRATRVFVTGSFVNWELLLLLERDEAGQFWRLEYQLPYGHHRYRFVVDGKWAINHEHPFWSDENGILHNVVHVRPPNILARGLL</sequence>
<keyword evidence="4" id="KW-1133">Transmembrane helix</keyword>
<proteinExistence type="inferred from homology"/>
<keyword evidence="7" id="KW-1185">Reference proteome</keyword>
<feature type="transmembrane region" description="Helical" evidence="4">
    <location>
        <begin position="6"/>
        <end position="26"/>
    </location>
</feature>
<dbReference type="InterPro" id="IPR032640">
    <property type="entry name" value="AMPK1_CBM"/>
</dbReference>
<protein>
    <recommendedName>
        <fullName evidence="3">5'-AMP-activated protein kinase subunit beta-1</fullName>
    </recommendedName>
</protein>
<dbReference type="EMBL" id="CATQJA010002708">
    <property type="protein sequence ID" value="CAJ0586257.1"/>
    <property type="molecule type" value="Genomic_DNA"/>
</dbReference>
<gene>
    <name evidence="6" type="ORF">MSPICULIGERA_LOCUS24264</name>
</gene>
<dbReference type="Proteomes" id="UP001177023">
    <property type="component" value="Unassembled WGS sequence"/>
</dbReference>
<organism evidence="6 7">
    <name type="scientific">Mesorhabditis spiculigera</name>
    <dbReference type="NCBI Taxonomy" id="96644"/>
    <lineage>
        <taxon>Eukaryota</taxon>
        <taxon>Metazoa</taxon>
        <taxon>Ecdysozoa</taxon>
        <taxon>Nematoda</taxon>
        <taxon>Chromadorea</taxon>
        <taxon>Rhabditida</taxon>
        <taxon>Rhabditina</taxon>
        <taxon>Rhabditomorpha</taxon>
        <taxon>Rhabditoidea</taxon>
        <taxon>Rhabditidae</taxon>
        <taxon>Mesorhabditinae</taxon>
        <taxon>Mesorhabditis</taxon>
    </lineage>
</organism>
<comment type="similarity">
    <text evidence="1">Belongs to the 5'-AMP-activated protein kinase beta subunit family.</text>
</comment>
<dbReference type="PANTHER" id="PTHR10343">
    <property type="entry name" value="5'-AMP-ACTIVATED PROTEIN KINASE , BETA SUBUNIT"/>
    <property type="match status" value="1"/>
</dbReference>
<dbReference type="GO" id="GO:0007165">
    <property type="term" value="P:signal transduction"/>
    <property type="evidence" value="ECO:0007669"/>
    <property type="project" value="TreeGrafter"/>
</dbReference>
<dbReference type="GO" id="GO:0031588">
    <property type="term" value="C:nucleotide-activated protein kinase complex"/>
    <property type="evidence" value="ECO:0007669"/>
    <property type="project" value="TreeGrafter"/>
</dbReference>
<dbReference type="Pfam" id="PF16561">
    <property type="entry name" value="AMPK1_CBM"/>
    <property type="match status" value="1"/>
</dbReference>
<accession>A0AA36DGE0</accession>
<evidence type="ECO:0000313" key="6">
    <source>
        <dbReference type="EMBL" id="CAJ0586257.1"/>
    </source>
</evidence>
<keyword evidence="4" id="KW-0472">Membrane</keyword>
<comment type="function">
    <text evidence="2">Non-catalytic subunit of AMP-activated protein kinase (AMPK), an energy sensor protein kinase that plays a key role in regulating cellular energy metabolism. In response to reduction of intracellular ATP levels, AMPK activates energy-producing pathways and inhibits energy-consuming processes: inhibits protein, carbohydrate and lipid biosynthesis, as well as cell growth and proliferation. AMPK acts via direct phosphorylation of metabolic enzymes, and by longer-term effects via phosphorylation of transcription regulators. Also acts as a regulator of cellular polarity by remodeling the actin cytoskeleton; probably by indirectly activating myosin. Beta non-catalytic subunit acts as a scaffold on which the AMPK complex assembles, via its C-terminus that bridges alpha (PRKAA1 or PRKAA2) and gamma subunits (PRKAG1, PRKAG2 or PRKAG3).</text>
</comment>
<comment type="caution">
    <text evidence="6">The sequence shown here is derived from an EMBL/GenBank/DDBJ whole genome shotgun (WGS) entry which is preliminary data.</text>
</comment>
<dbReference type="InterPro" id="IPR014756">
    <property type="entry name" value="Ig_E-set"/>
</dbReference>
<evidence type="ECO:0000256" key="2">
    <source>
        <dbReference type="ARBA" id="ARBA00025180"/>
    </source>
</evidence>
<dbReference type="GO" id="GO:0005737">
    <property type="term" value="C:cytoplasm"/>
    <property type="evidence" value="ECO:0007669"/>
    <property type="project" value="TreeGrafter"/>
</dbReference>
<evidence type="ECO:0000256" key="4">
    <source>
        <dbReference type="SAM" id="Phobius"/>
    </source>
</evidence>
<evidence type="ECO:0000256" key="1">
    <source>
        <dbReference type="ARBA" id="ARBA00010926"/>
    </source>
</evidence>
<feature type="non-terminal residue" evidence="6">
    <location>
        <position position="1"/>
    </location>
</feature>
<dbReference type="CDD" id="cd02859">
    <property type="entry name" value="E_set_AMPKbeta_like_N"/>
    <property type="match status" value="1"/>
</dbReference>
<keyword evidence="4" id="KW-0812">Transmembrane</keyword>
<dbReference type="InterPro" id="IPR050827">
    <property type="entry name" value="CRP1_MDG1_kinase"/>
</dbReference>
<dbReference type="PANTHER" id="PTHR10343:SF84">
    <property type="entry name" value="5'-AMP-ACTIVATED PROTEIN KINASE SUBUNIT BETA-1"/>
    <property type="match status" value="1"/>
</dbReference>
<evidence type="ECO:0000256" key="3">
    <source>
        <dbReference type="ARBA" id="ARBA00040010"/>
    </source>
</evidence>
<dbReference type="SUPFAM" id="SSF81296">
    <property type="entry name" value="E set domains"/>
    <property type="match status" value="1"/>
</dbReference>